<gene>
    <name evidence="2" type="ORF">PsYK624_087080</name>
</gene>
<keyword evidence="3" id="KW-1185">Reference proteome</keyword>
<evidence type="ECO:0000256" key="1">
    <source>
        <dbReference type="SAM" id="MobiDB-lite"/>
    </source>
</evidence>
<evidence type="ECO:0000313" key="3">
    <source>
        <dbReference type="Proteomes" id="UP000703269"/>
    </source>
</evidence>
<dbReference type="AlphaFoldDB" id="A0A9P3GAN9"/>
<feature type="region of interest" description="Disordered" evidence="1">
    <location>
        <begin position="171"/>
        <end position="204"/>
    </location>
</feature>
<name>A0A9P3GAN9_9APHY</name>
<dbReference type="EMBL" id="BPQB01000027">
    <property type="protein sequence ID" value="GJE92553.1"/>
    <property type="molecule type" value="Genomic_DNA"/>
</dbReference>
<feature type="compositionally biased region" description="Basic and acidic residues" evidence="1">
    <location>
        <begin position="171"/>
        <end position="184"/>
    </location>
</feature>
<protein>
    <submittedName>
        <fullName evidence="2">Uncharacterized protein</fullName>
    </submittedName>
</protein>
<accession>A0A9P3GAN9</accession>
<feature type="compositionally biased region" description="Basic residues" evidence="1">
    <location>
        <begin position="185"/>
        <end position="194"/>
    </location>
</feature>
<evidence type="ECO:0000313" key="2">
    <source>
        <dbReference type="EMBL" id="GJE92553.1"/>
    </source>
</evidence>
<organism evidence="2 3">
    <name type="scientific">Phanerochaete sordida</name>
    <dbReference type="NCBI Taxonomy" id="48140"/>
    <lineage>
        <taxon>Eukaryota</taxon>
        <taxon>Fungi</taxon>
        <taxon>Dikarya</taxon>
        <taxon>Basidiomycota</taxon>
        <taxon>Agaricomycotina</taxon>
        <taxon>Agaricomycetes</taxon>
        <taxon>Polyporales</taxon>
        <taxon>Phanerochaetaceae</taxon>
        <taxon>Phanerochaete</taxon>
    </lineage>
</organism>
<comment type="caution">
    <text evidence="2">The sequence shown here is derived from an EMBL/GenBank/DDBJ whole genome shotgun (WGS) entry which is preliminary data.</text>
</comment>
<sequence length="229" mass="26286">MSGETLLSVPPQVSIPVIVVAVIIRARGYVLYLWGKLEDLISGLRKLLDNLSGKVQDALKALLSTFNAEYEQDHWCATLKVDNPRTMDDLVNTAKTRLKTLECQWLVVKERWFPVWAIKAYPLHRRLTRFQAECNKLNGRVTGATTRIEQSIYKIPDPDIERTIKGIETLNDRAREEREKPKGQRKERKRKPRVPARPARDGLSLAQQFQQAWICAANAELEHAHPELD</sequence>
<dbReference type="Proteomes" id="UP000703269">
    <property type="component" value="Unassembled WGS sequence"/>
</dbReference>
<reference evidence="2 3" key="1">
    <citation type="submission" date="2021-08" db="EMBL/GenBank/DDBJ databases">
        <title>Draft Genome Sequence of Phanerochaete sordida strain YK-624.</title>
        <authorList>
            <person name="Mori T."/>
            <person name="Dohra H."/>
            <person name="Suzuki T."/>
            <person name="Kawagishi H."/>
            <person name="Hirai H."/>
        </authorList>
    </citation>
    <scope>NUCLEOTIDE SEQUENCE [LARGE SCALE GENOMIC DNA]</scope>
    <source>
        <strain evidence="2 3">YK-624</strain>
    </source>
</reference>
<proteinExistence type="predicted"/>